<feature type="compositionally biased region" description="Polar residues" evidence="1">
    <location>
        <begin position="8"/>
        <end position="25"/>
    </location>
</feature>
<feature type="compositionally biased region" description="Low complexity" evidence="1">
    <location>
        <begin position="38"/>
        <end position="73"/>
    </location>
</feature>
<organism evidence="2 3">
    <name type="scientific">Lentithecium fluviatile CBS 122367</name>
    <dbReference type="NCBI Taxonomy" id="1168545"/>
    <lineage>
        <taxon>Eukaryota</taxon>
        <taxon>Fungi</taxon>
        <taxon>Dikarya</taxon>
        <taxon>Ascomycota</taxon>
        <taxon>Pezizomycotina</taxon>
        <taxon>Dothideomycetes</taxon>
        <taxon>Pleosporomycetidae</taxon>
        <taxon>Pleosporales</taxon>
        <taxon>Massarineae</taxon>
        <taxon>Lentitheciaceae</taxon>
        <taxon>Lentithecium</taxon>
    </lineage>
</organism>
<sequence length="227" mass="24675">MPAMYYFGSSTMDQNPSQVLSQPQDAATIPFPSPSPNSAPTSTSVPIPGPEQHLWQPQLQQQPQQSHSQLGSHTPPGRLIIPPTTPPSPNRARLGQRTIPGDMNRDVSSSETAHARLSRLRELRGQGQQARRGPPPTPAYQPNWASRFRAEMKMGLRIRTSLTQRRKRTGCFSGNGKGDEEDDGTVKSGRRRKREASNPDPEPSKFFRMSDRRDDGSGGGGGGGGGA</sequence>
<evidence type="ECO:0000313" key="3">
    <source>
        <dbReference type="Proteomes" id="UP000799291"/>
    </source>
</evidence>
<evidence type="ECO:0000256" key="1">
    <source>
        <dbReference type="SAM" id="MobiDB-lite"/>
    </source>
</evidence>
<dbReference type="EMBL" id="MU005574">
    <property type="protein sequence ID" value="KAF2688108.1"/>
    <property type="molecule type" value="Genomic_DNA"/>
</dbReference>
<evidence type="ECO:0000313" key="2">
    <source>
        <dbReference type="EMBL" id="KAF2688108.1"/>
    </source>
</evidence>
<feature type="compositionally biased region" description="Basic and acidic residues" evidence="1">
    <location>
        <begin position="202"/>
        <end position="216"/>
    </location>
</feature>
<keyword evidence="3" id="KW-1185">Reference proteome</keyword>
<name>A0A6G1JCF3_9PLEO</name>
<feature type="compositionally biased region" description="Gly residues" evidence="1">
    <location>
        <begin position="217"/>
        <end position="227"/>
    </location>
</feature>
<feature type="region of interest" description="Disordered" evidence="1">
    <location>
        <begin position="1"/>
        <end position="143"/>
    </location>
</feature>
<accession>A0A6G1JCF3</accession>
<feature type="region of interest" description="Disordered" evidence="1">
    <location>
        <begin position="155"/>
        <end position="227"/>
    </location>
</feature>
<gene>
    <name evidence="2" type="ORF">K458DRAFT_401500</name>
</gene>
<protein>
    <submittedName>
        <fullName evidence="2">Uncharacterized protein</fullName>
    </submittedName>
</protein>
<reference evidence="2" key="1">
    <citation type="journal article" date="2020" name="Stud. Mycol.">
        <title>101 Dothideomycetes genomes: a test case for predicting lifestyles and emergence of pathogens.</title>
        <authorList>
            <person name="Haridas S."/>
            <person name="Albert R."/>
            <person name="Binder M."/>
            <person name="Bloem J."/>
            <person name="Labutti K."/>
            <person name="Salamov A."/>
            <person name="Andreopoulos B."/>
            <person name="Baker S."/>
            <person name="Barry K."/>
            <person name="Bills G."/>
            <person name="Bluhm B."/>
            <person name="Cannon C."/>
            <person name="Castanera R."/>
            <person name="Culley D."/>
            <person name="Daum C."/>
            <person name="Ezra D."/>
            <person name="Gonzalez J."/>
            <person name="Henrissat B."/>
            <person name="Kuo A."/>
            <person name="Liang C."/>
            <person name="Lipzen A."/>
            <person name="Lutzoni F."/>
            <person name="Magnuson J."/>
            <person name="Mondo S."/>
            <person name="Nolan M."/>
            <person name="Ohm R."/>
            <person name="Pangilinan J."/>
            <person name="Park H.-J."/>
            <person name="Ramirez L."/>
            <person name="Alfaro M."/>
            <person name="Sun H."/>
            <person name="Tritt A."/>
            <person name="Yoshinaga Y."/>
            <person name="Zwiers L.-H."/>
            <person name="Turgeon B."/>
            <person name="Goodwin S."/>
            <person name="Spatafora J."/>
            <person name="Crous P."/>
            <person name="Grigoriev I."/>
        </authorList>
    </citation>
    <scope>NUCLEOTIDE SEQUENCE</scope>
    <source>
        <strain evidence="2">CBS 122367</strain>
    </source>
</reference>
<dbReference type="AlphaFoldDB" id="A0A6G1JCF3"/>
<dbReference type="Proteomes" id="UP000799291">
    <property type="component" value="Unassembled WGS sequence"/>
</dbReference>
<proteinExistence type="predicted"/>